<comment type="similarity">
    <text evidence="2">Belongs to the D-isomer specific 2-hydroxyacid dehydrogenase family.</text>
</comment>
<dbReference type="GO" id="GO:0016491">
    <property type="term" value="F:oxidoreductase activity"/>
    <property type="evidence" value="ECO:0007669"/>
    <property type="project" value="UniProtKB-KW"/>
</dbReference>
<dbReference type="SMART" id="SM00303">
    <property type="entry name" value="GPS"/>
    <property type="match status" value="1"/>
</dbReference>
<dbReference type="AlphaFoldDB" id="A0A1Q9CIY6"/>
<dbReference type="InterPro" id="IPR006140">
    <property type="entry name" value="D-isomer_DH_NAD-bd"/>
</dbReference>
<evidence type="ECO:0000256" key="1">
    <source>
        <dbReference type="ARBA" id="ARBA00004370"/>
    </source>
</evidence>
<keyword evidence="7 10" id="KW-0472">Membrane</keyword>
<protein>
    <submittedName>
        <fullName evidence="12">Glyoxylate reductase</fullName>
    </submittedName>
</protein>
<reference evidence="12 13" key="1">
    <citation type="submission" date="2016-02" db="EMBL/GenBank/DDBJ databases">
        <title>Genome analysis of coral dinoflagellate symbionts highlights evolutionary adaptations to a symbiotic lifestyle.</title>
        <authorList>
            <person name="Aranda M."/>
            <person name="Li Y."/>
            <person name="Liew Y.J."/>
            <person name="Baumgarten S."/>
            <person name="Simakov O."/>
            <person name="Wilson M."/>
            <person name="Piel J."/>
            <person name="Ashoor H."/>
            <person name="Bougouffa S."/>
            <person name="Bajic V.B."/>
            <person name="Ryu T."/>
            <person name="Ravasi T."/>
            <person name="Bayer T."/>
            <person name="Micklem G."/>
            <person name="Kim H."/>
            <person name="Bhak J."/>
            <person name="Lajeunesse T.C."/>
            <person name="Voolstra C.R."/>
        </authorList>
    </citation>
    <scope>NUCLEOTIDE SEQUENCE [LARGE SCALE GENOMIC DNA]</scope>
    <source>
        <strain evidence="12 13">CCMP2467</strain>
    </source>
</reference>
<feature type="transmembrane region" description="Helical" evidence="10">
    <location>
        <begin position="359"/>
        <end position="379"/>
    </location>
</feature>
<keyword evidence="4 10" id="KW-1133">Transmembrane helix</keyword>
<keyword evidence="5" id="KW-0560">Oxidoreductase</keyword>
<evidence type="ECO:0000256" key="6">
    <source>
        <dbReference type="ARBA" id="ARBA00023027"/>
    </source>
</evidence>
<dbReference type="Pfam" id="PF02826">
    <property type="entry name" value="2-Hacid_dh_C"/>
    <property type="match status" value="1"/>
</dbReference>
<feature type="domain" description="GAIN-B" evidence="11">
    <location>
        <begin position="30"/>
        <end position="188"/>
    </location>
</feature>
<evidence type="ECO:0000256" key="7">
    <source>
        <dbReference type="ARBA" id="ARBA00023136"/>
    </source>
</evidence>
<gene>
    <name evidence="12" type="primary">gyaR</name>
    <name evidence="12" type="ORF">AK812_SmicGene36413</name>
</gene>
<feature type="compositionally biased region" description="Polar residues" evidence="9">
    <location>
        <begin position="764"/>
        <end position="786"/>
    </location>
</feature>
<keyword evidence="3 10" id="KW-0812">Transmembrane</keyword>
<dbReference type="InterPro" id="IPR000203">
    <property type="entry name" value="GPS"/>
</dbReference>
<evidence type="ECO:0000256" key="3">
    <source>
        <dbReference type="ARBA" id="ARBA00022692"/>
    </source>
</evidence>
<dbReference type="OrthoDB" id="433482at2759"/>
<feature type="transmembrane region" description="Helical" evidence="10">
    <location>
        <begin position="213"/>
        <end position="230"/>
    </location>
</feature>
<feature type="transmembrane region" description="Helical" evidence="10">
    <location>
        <begin position="443"/>
        <end position="461"/>
    </location>
</feature>
<dbReference type="InterPro" id="IPR046338">
    <property type="entry name" value="GAIN_dom_sf"/>
</dbReference>
<evidence type="ECO:0000256" key="9">
    <source>
        <dbReference type="SAM" id="MobiDB-lite"/>
    </source>
</evidence>
<dbReference type="PANTHER" id="PTHR43761">
    <property type="entry name" value="D-ISOMER SPECIFIC 2-HYDROXYACID DEHYDROGENASE FAMILY PROTEIN (AFU_ORTHOLOGUE AFUA_1G13630)"/>
    <property type="match status" value="1"/>
</dbReference>
<keyword evidence="6" id="KW-0520">NAD</keyword>
<dbReference type="Gene3D" id="2.60.220.50">
    <property type="match status" value="1"/>
</dbReference>
<dbReference type="InterPro" id="IPR050418">
    <property type="entry name" value="D-iso_2-hydroxyacid_DH_PdxB"/>
</dbReference>
<dbReference type="GO" id="GO:0051287">
    <property type="term" value="F:NAD binding"/>
    <property type="evidence" value="ECO:0007669"/>
    <property type="project" value="InterPro"/>
</dbReference>
<evidence type="ECO:0000256" key="4">
    <source>
        <dbReference type="ARBA" id="ARBA00022989"/>
    </source>
</evidence>
<keyword evidence="8" id="KW-1015">Disulfide bond</keyword>
<evidence type="ECO:0000256" key="8">
    <source>
        <dbReference type="ARBA" id="ARBA00023157"/>
    </source>
</evidence>
<dbReference type="InterPro" id="IPR057244">
    <property type="entry name" value="GAIN_B"/>
</dbReference>
<name>A0A1Q9CIY6_SYMMI</name>
<feature type="compositionally biased region" description="Polar residues" evidence="9">
    <location>
        <begin position="708"/>
        <end position="720"/>
    </location>
</feature>
<comment type="subcellular location">
    <subcellularLocation>
        <location evidence="1">Membrane</location>
    </subcellularLocation>
</comment>
<dbReference type="Gene3D" id="3.40.50.720">
    <property type="entry name" value="NAD(P)-binding Rossmann-like Domain"/>
    <property type="match status" value="2"/>
</dbReference>
<comment type="caution">
    <text evidence="12">The sequence shown here is derived from an EMBL/GenBank/DDBJ whole genome shotgun (WGS) entry which is preliminary data.</text>
</comment>
<feature type="compositionally biased region" description="Low complexity" evidence="9">
    <location>
        <begin position="691"/>
        <end position="707"/>
    </location>
</feature>
<dbReference type="EMBL" id="LSRX01001158">
    <property type="protein sequence ID" value="OLP82890.1"/>
    <property type="molecule type" value="Genomic_DNA"/>
</dbReference>
<evidence type="ECO:0000256" key="10">
    <source>
        <dbReference type="SAM" id="Phobius"/>
    </source>
</evidence>
<feature type="region of interest" description="Disordered" evidence="9">
    <location>
        <begin position="629"/>
        <end position="796"/>
    </location>
</feature>
<accession>A0A1Q9CIY6</accession>
<organism evidence="12 13">
    <name type="scientific">Symbiodinium microadriaticum</name>
    <name type="common">Dinoflagellate</name>
    <name type="synonym">Zooxanthella microadriatica</name>
    <dbReference type="NCBI Taxonomy" id="2951"/>
    <lineage>
        <taxon>Eukaryota</taxon>
        <taxon>Sar</taxon>
        <taxon>Alveolata</taxon>
        <taxon>Dinophyceae</taxon>
        <taxon>Suessiales</taxon>
        <taxon>Symbiodiniaceae</taxon>
        <taxon>Symbiodinium</taxon>
    </lineage>
</organism>
<feature type="transmembrane region" description="Helical" evidence="10">
    <location>
        <begin position="399"/>
        <end position="423"/>
    </location>
</feature>
<dbReference type="Proteomes" id="UP000186817">
    <property type="component" value="Unassembled WGS sequence"/>
</dbReference>
<evidence type="ECO:0000256" key="2">
    <source>
        <dbReference type="ARBA" id="ARBA00005854"/>
    </source>
</evidence>
<dbReference type="InterPro" id="IPR036291">
    <property type="entry name" value="NAD(P)-bd_dom_sf"/>
</dbReference>
<sequence length="1184" mass="128374">MSAASNVNLSNVEVVDGVATLLEEEVQTAQGMTLLTKAMVVLNASSGLQATVGRSRSTLRVPAATLEQLKNGSSHLAVSFGVFPDTTNEYKSFEAGSDAVLVAGEVISILITGPDGKIFKGRLPEPIDIELSTKAFHRRNACVFWDEDAGDWSTFGLEKVGVTNQSTQCRTTHLSVFTLILATLTCSQAARIFSQEALLALVSTPWAWQPPALVNWATILVGCWLLRLAYRADQQNQAQMKRLQTWARECHERAGVLPNVAALLRMIRQCRQLGHHGVRSAKSFICSTVINTKLGVDNAYLDNLHRSIGKTDVHRQAHTEVESFLGSPRYRQFSMLFASSCRWVSILAPSWQLASMDRCLLLLAKLYSTWALSAIFFGSTSVAPDQDPDCEPQEGFWPMLVQSVTVAVIAGVFGALPLGCLVLVQQACRVQVSTARTTFRSFVFAYTFTCWLTTCLFLAVVSSTDAERWVISAVADVCKSAVMIPFLLASICVLFLVCQDAEIHMSWTQHLKRLSEKATAKVCLQSLDFKKDELLHLGFERVCSVKVEFPGHDRPAVDFEPGVLLEEVNDGQTLLMTAFAEKSDKKDPQLMGTATLKVGSASKLAFKRHGKPLDLSAEVALTVIRESEGPTWHTLPPTSSDISLDEPPLTPREGGVLRSATEPEAPEAPCSLGGCGQNLHESAGLNDSTRPDTPTVQPVPQTPQLLDNTASDENTGQGTVQPLPKLKVPVHMSARTSESPVSVARQDKAESAPDAPALSREFTDASQCPGQSGPVQPVQLSATAQDQEPRVESSLATSEMMDLPERTGEMWRFQPMALRCWIFVNFFACLDSKPVAVVYEASAAYLADLAHSASGSKVEFWPCTASCNPPFGRRDDVIAAVGMPRNFSNLQDFPNLKLIQSTSYMYPRLSAMPAGPVVAKYDAPWKAYGVEPIAEFVIAAAFQWTYKLVEVSSRFAACGFGPGAPGGCAPDSVLTSHPTLMSKSIGIIGYGTIGEAVARRAFALGMRVLASRRHGPFSSWLISDNDKVLAECDFIAVTVPGSVVGLINKTALALMKPGAVLIPVSANPVDFDALYHALLTGSIGGAVLDVWPQGCWHYPDSFCGPPYGHEAQPYLQSHLAQLDNVLVLPGVAMRDTKFWSNSAAWVSDNLVALIDGLPVKGVVRNATFETKMQAEEPPHLMQLV</sequence>
<evidence type="ECO:0000256" key="5">
    <source>
        <dbReference type="ARBA" id="ARBA00023002"/>
    </source>
</evidence>
<evidence type="ECO:0000313" key="12">
    <source>
        <dbReference type="EMBL" id="OLP82890.1"/>
    </source>
</evidence>
<evidence type="ECO:0000313" key="13">
    <source>
        <dbReference type="Proteomes" id="UP000186817"/>
    </source>
</evidence>
<evidence type="ECO:0000259" key="11">
    <source>
        <dbReference type="PROSITE" id="PS50221"/>
    </source>
</evidence>
<dbReference type="PANTHER" id="PTHR43761:SF1">
    <property type="entry name" value="D-ISOMER SPECIFIC 2-HYDROXYACID DEHYDROGENASE CATALYTIC DOMAIN-CONTAINING PROTEIN-RELATED"/>
    <property type="match status" value="1"/>
</dbReference>
<dbReference type="GO" id="GO:0016020">
    <property type="term" value="C:membrane"/>
    <property type="evidence" value="ECO:0007669"/>
    <property type="project" value="UniProtKB-SubCell"/>
</dbReference>
<keyword evidence="13" id="KW-1185">Reference proteome</keyword>
<proteinExistence type="inferred from homology"/>
<feature type="transmembrane region" description="Helical" evidence="10">
    <location>
        <begin position="174"/>
        <end position="193"/>
    </location>
</feature>
<dbReference type="PROSITE" id="PS50221">
    <property type="entry name" value="GAIN_B"/>
    <property type="match status" value="1"/>
</dbReference>
<dbReference type="SUPFAM" id="SSF51735">
    <property type="entry name" value="NAD(P)-binding Rossmann-fold domains"/>
    <property type="match status" value="1"/>
</dbReference>
<dbReference type="Pfam" id="PF01825">
    <property type="entry name" value="GPS"/>
    <property type="match status" value="1"/>
</dbReference>